<reference evidence="6 7" key="1">
    <citation type="submission" date="2021-01" db="EMBL/GenBank/DDBJ databases">
        <title>Actinoplanes sp. nov. LDG1-01 isolated from lichen.</title>
        <authorList>
            <person name="Saeng-In P."/>
            <person name="Phongsopitanun W."/>
            <person name="Kanchanasin P."/>
            <person name="Yuki M."/>
            <person name="Kudo T."/>
            <person name="Ohkuma M."/>
            <person name="Tanasupawat S."/>
        </authorList>
    </citation>
    <scope>NUCLEOTIDE SEQUENCE [LARGE SCALE GENOMIC DNA]</scope>
    <source>
        <strain evidence="6 7">LDG1-01</strain>
    </source>
</reference>
<name>A0ABS1VFL5_9ACTN</name>
<comment type="similarity">
    <text evidence="1">Belongs to the peptidase S33 family.</text>
</comment>
<gene>
    <name evidence="6" type="ORF">JKJ07_03950</name>
</gene>
<keyword evidence="7" id="KW-1185">Reference proteome</keyword>
<evidence type="ECO:0000259" key="5">
    <source>
        <dbReference type="Pfam" id="PF08386"/>
    </source>
</evidence>
<evidence type="ECO:0000313" key="6">
    <source>
        <dbReference type="EMBL" id="MBL7253458.1"/>
    </source>
</evidence>
<dbReference type="PANTHER" id="PTHR43248:SF25">
    <property type="entry name" value="AB HYDROLASE-1 DOMAIN-CONTAINING PROTEIN-RELATED"/>
    <property type="match status" value="1"/>
</dbReference>
<dbReference type="Gene3D" id="3.40.50.1820">
    <property type="entry name" value="alpha/beta hydrolase"/>
    <property type="match status" value="1"/>
</dbReference>
<dbReference type="InterPro" id="IPR051601">
    <property type="entry name" value="Serine_prot/Carboxylest_S33"/>
</dbReference>
<proteinExistence type="inferred from homology"/>
<dbReference type="Pfam" id="PF08386">
    <property type="entry name" value="Abhydrolase_4"/>
    <property type="match status" value="1"/>
</dbReference>
<dbReference type="InterPro" id="IPR029058">
    <property type="entry name" value="AB_hydrolase_fold"/>
</dbReference>
<keyword evidence="3" id="KW-0732">Signal</keyword>
<keyword evidence="2 6" id="KW-0378">Hydrolase</keyword>
<evidence type="ECO:0000259" key="4">
    <source>
        <dbReference type="Pfam" id="PF00561"/>
    </source>
</evidence>
<evidence type="ECO:0000256" key="2">
    <source>
        <dbReference type="ARBA" id="ARBA00022801"/>
    </source>
</evidence>
<dbReference type="Proteomes" id="UP000598996">
    <property type="component" value="Unassembled WGS sequence"/>
</dbReference>
<feature type="signal peptide" evidence="3">
    <location>
        <begin position="1"/>
        <end position="29"/>
    </location>
</feature>
<dbReference type="Pfam" id="PF00561">
    <property type="entry name" value="Abhydrolase_1"/>
    <property type="match status" value="1"/>
</dbReference>
<comment type="caution">
    <text evidence="6">The sequence shown here is derived from an EMBL/GenBank/DDBJ whole genome shotgun (WGS) entry which is preliminary data.</text>
</comment>
<dbReference type="SUPFAM" id="SSF53474">
    <property type="entry name" value="alpha/beta-Hydrolases"/>
    <property type="match status" value="1"/>
</dbReference>
<feature type="chain" id="PRO_5047014684" evidence="3">
    <location>
        <begin position="30"/>
        <end position="534"/>
    </location>
</feature>
<evidence type="ECO:0000256" key="3">
    <source>
        <dbReference type="SAM" id="SignalP"/>
    </source>
</evidence>
<dbReference type="InterPro" id="IPR013595">
    <property type="entry name" value="Pept_S33_TAP-like_C"/>
</dbReference>
<dbReference type="EMBL" id="JAENHO010000001">
    <property type="protein sequence ID" value="MBL7253458.1"/>
    <property type="molecule type" value="Genomic_DNA"/>
</dbReference>
<evidence type="ECO:0000313" key="7">
    <source>
        <dbReference type="Proteomes" id="UP000598996"/>
    </source>
</evidence>
<dbReference type="InterPro" id="IPR000073">
    <property type="entry name" value="AB_hydrolase_1"/>
</dbReference>
<feature type="domain" description="Peptidase S33 tripeptidyl aminopeptidase-like C-terminal" evidence="5">
    <location>
        <begin position="405"/>
        <end position="508"/>
    </location>
</feature>
<organism evidence="6 7">
    <name type="scientific">Paractinoplanes lichenicola</name>
    <dbReference type="NCBI Taxonomy" id="2802976"/>
    <lineage>
        <taxon>Bacteria</taxon>
        <taxon>Bacillati</taxon>
        <taxon>Actinomycetota</taxon>
        <taxon>Actinomycetes</taxon>
        <taxon>Micromonosporales</taxon>
        <taxon>Micromonosporaceae</taxon>
        <taxon>Paractinoplanes</taxon>
    </lineage>
</organism>
<sequence length="534" mass="56942">MNVRRLLIGGFMTVALAVAGAAVPTAASAAPSEGRKVDAVPTPVLDWAPCFTIAECATVRLPLDYDRPRGATTEVAVLRVKARDQANKIGSLFVNPGGPSVAATRLALAAPLFMSDEVLDRFDIVGVDPRGIGLSANVRCFASAEQQAPVQRNLDVAFPVTRAEIRAYVEGSKQYGRACSTTGRPLSGAMSTTEVARDHEVMRRAVGDRKLTFLGLSYGSVLGQYYANMFPDRFRALVVDGVIDAQAWVGNPRQILDERINSSGGSARALTEILRRCDRAGPTACAFAGGNFNTLARTLEAEPLAVGKYTVTYADFIYAVLEAMYLPTAAQEVPVLAAEMRDALHGDTAALLRRLEAAEAGTPPDTRPYNNDLDAFYGVVCSDGRFPARTEQWPAAVAAREQVNPYFGAALGWKDSACASKTWTVRDEDRYTGPFNRRTAAPVLVVGSFWDPSTNYAGAVATSRRLPNSRLLSSTNFGHTAYGLGACATAATDHYLLTGKPPADGTVCTDAAVASKQLAPLAVPFPRSVLAVPR</sequence>
<protein>
    <submittedName>
        <fullName evidence="6">Alpha/beta fold hydrolase</fullName>
    </submittedName>
</protein>
<accession>A0ABS1VFL5</accession>
<dbReference type="RefSeq" id="WP_202989810.1">
    <property type="nucleotide sequence ID" value="NZ_JAENHO010000001.1"/>
</dbReference>
<dbReference type="GO" id="GO:0016787">
    <property type="term" value="F:hydrolase activity"/>
    <property type="evidence" value="ECO:0007669"/>
    <property type="project" value="UniProtKB-KW"/>
</dbReference>
<feature type="domain" description="AB hydrolase-1" evidence="4">
    <location>
        <begin position="120"/>
        <end position="242"/>
    </location>
</feature>
<dbReference type="PANTHER" id="PTHR43248">
    <property type="entry name" value="2-SUCCINYL-6-HYDROXY-2,4-CYCLOHEXADIENE-1-CARBOXYLATE SYNTHASE"/>
    <property type="match status" value="1"/>
</dbReference>
<evidence type="ECO:0000256" key="1">
    <source>
        <dbReference type="ARBA" id="ARBA00010088"/>
    </source>
</evidence>